<sequence>MFPNLRSKFASVMYVQIWEHRLKVTDTATRESFDDYPAIVIKTNDKGEKLISGVGKEASEKLQHNEIAINPFSHPRVLFSDFYVGEKLLQHTFKHLSNNKVLRPRPKVIIHPMEKTEGGLTMIEKRAFKESAIGAGAIAVKIHSGFKLRLETMNFDELEDDDKPTIQSSSPPSKLASYGGFVFYIVMLTLAVWYLGK</sequence>
<name>A0ABN4LK90_9ALTE</name>
<dbReference type="Pfam" id="PF06723">
    <property type="entry name" value="MreB_Mbl"/>
    <property type="match status" value="1"/>
</dbReference>
<protein>
    <submittedName>
        <fullName evidence="2">Rod shape-determining protein MreB</fullName>
    </submittedName>
</protein>
<evidence type="ECO:0000256" key="1">
    <source>
        <dbReference type="SAM" id="Phobius"/>
    </source>
</evidence>
<organism evidence="2 3">
    <name type="scientific">Alteromonas stellipolaris</name>
    <dbReference type="NCBI Taxonomy" id="233316"/>
    <lineage>
        <taxon>Bacteria</taxon>
        <taxon>Pseudomonadati</taxon>
        <taxon>Pseudomonadota</taxon>
        <taxon>Gammaproteobacteria</taxon>
        <taxon>Alteromonadales</taxon>
        <taxon>Alteromonadaceae</taxon>
        <taxon>Alteromonas/Salinimonas group</taxon>
        <taxon>Alteromonas</taxon>
    </lineage>
</organism>
<dbReference type="RefSeq" id="WP_057792314.1">
    <property type="nucleotide sequence ID" value="NZ_CAXIBE010000117.1"/>
</dbReference>
<evidence type="ECO:0000313" key="2">
    <source>
        <dbReference type="EMBL" id="AMJ73896.1"/>
    </source>
</evidence>
<proteinExistence type="predicted"/>
<keyword evidence="1" id="KW-1133">Transmembrane helix</keyword>
<gene>
    <name evidence="2" type="ORF">AVL57_07815</name>
</gene>
<keyword evidence="1" id="KW-0472">Membrane</keyword>
<keyword evidence="3" id="KW-1185">Reference proteome</keyword>
<evidence type="ECO:0000313" key="3">
    <source>
        <dbReference type="Proteomes" id="UP000056750"/>
    </source>
</evidence>
<feature type="transmembrane region" description="Helical" evidence="1">
    <location>
        <begin position="175"/>
        <end position="195"/>
    </location>
</feature>
<keyword evidence="1" id="KW-0812">Transmembrane</keyword>
<reference evidence="2 3" key="1">
    <citation type="submission" date="2015-12" db="EMBL/GenBank/DDBJ databases">
        <title>Intraspecies pangenome expansion in the marine bacterium Alteromonas.</title>
        <authorList>
            <person name="Lopez-Perez M."/>
            <person name="Rodriguez-Valera F."/>
        </authorList>
    </citation>
    <scope>NUCLEOTIDE SEQUENCE [LARGE SCALE GENOMIC DNA]</scope>
    <source>
        <strain evidence="2 3">LMG 21861</strain>
    </source>
</reference>
<dbReference type="Gene3D" id="3.30.420.40">
    <property type="match status" value="1"/>
</dbReference>
<accession>A0ABN4LK90</accession>
<dbReference type="InterPro" id="IPR056546">
    <property type="entry name" value="MreB_MamK-like"/>
</dbReference>
<dbReference type="GeneID" id="83257590"/>
<dbReference type="Proteomes" id="UP000056750">
    <property type="component" value="Chromosome"/>
</dbReference>
<dbReference type="EMBL" id="CP013926">
    <property type="protein sequence ID" value="AMJ73896.1"/>
    <property type="molecule type" value="Genomic_DNA"/>
</dbReference>